<evidence type="ECO:0000256" key="1">
    <source>
        <dbReference type="ARBA" id="ARBA00023004"/>
    </source>
</evidence>
<dbReference type="InterPro" id="IPR008988">
    <property type="entry name" value="Transcriptional_repressor_C"/>
</dbReference>
<organism evidence="3">
    <name type="scientific">bioreactor metagenome</name>
    <dbReference type="NCBI Taxonomy" id="1076179"/>
    <lineage>
        <taxon>unclassified sequences</taxon>
        <taxon>metagenomes</taxon>
        <taxon>ecological metagenomes</taxon>
    </lineage>
</organism>
<dbReference type="Gene3D" id="2.30.30.90">
    <property type="match status" value="1"/>
</dbReference>
<dbReference type="PANTHER" id="PTHR43151">
    <property type="entry name" value="FEOA FAMILY PROTEIN"/>
    <property type="match status" value="1"/>
</dbReference>
<proteinExistence type="predicted"/>
<keyword evidence="1" id="KW-0408">Iron</keyword>
<sequence length="71" mass="7896">MLLSKAGIGETFNIKQVEGKEKIQKFLFTLGCFQGEEITLISKLAGNYIVNIKDSRYALDENMAKAIVLEA</sequence>
<dbReference type="SUPFAM" id="SSF50037">
    <property type="entry name" value="C-terminal domain of transcriptional repressors"/>
    <property type="match status" value="1"/>
</dbReference>
<dbReference type="AlphaFoldDB" id="A0A645BAM2"/>
<dbReference type="EMBL" id="VSSQ01018826">
    <property type="protein sequence ID" value="MPM62362.1"/>
    <property type="molecule type" value="Genomic_DNA"/>
</dbReference>
<reference evidence="3" key="1">
    <citation type="submission" date="2019-08" db="EMBL/GenBank/DDBJ databases">
        <authorList>
            <person name="Kucharzyk K."/>
            <person name="Murdoch R.W."/>
            <person name="Higgins S."/>
            <person name="Loffler F."/>
        </authorList>
    </citation>
    <scope>NUCLEOTIDE SEQUENCE</scope>
</reference>
<dbReference type="InterPro" id="IPR053184">
    <property type="entry name" value="FeoA-like"/>
</dbReference>
<dbReference type="GO" id="GO:0046914">
    <property type="term" value="F:transition metal ion binding"/>
    <property type="evidence" value="ECO:0007669"/>
    <property type="project" value="InterPro"/>
</dbReference>
<dbReference type="PANTHER" id="PTHR43151:SF1">
    <property type="entry name" value="SSR2333 PROTEIN"/>
    <property type="match status" value="1"/>
</dbReference>
<protein>
    <recommendedName>
        <fullName evidence="2">Ferrous iron transporter FeoA-like domain-containing protein</fullName>
    </recommendedName>
</protein>
<comment type="caution">
    <text evidence="3">The sequence shown here is derived from an EMBL/GenBank/DDBJ whole genome shotgun (WGS) entry which is preliminary data.</text>
</comment>
<dbReference type="InterPro" id="IPR038157">
    <property type="entry name" value="FeoA_core_dom"/>
</dbReference>
<name>A0A645BAM2_9ZZZZ</name>
<gene>
    <name evidence="3" type="ORF">SDC9_109228</name>
</gene>
<dbReference type="InterPro" id="IPR007167">
    <property type="entry name" value="Fe-transptr_FeoA-like"/>
</dbReference>
<accession>A0A645BAM2</accession>
<evidence type="ECO:0000259" key="2">
    <source>
        <dbReference type="SMART" id="SM00899"/>
    </source>
</evidence>
<dbReference type="SMART" id="SM00899">
    <property type="entry name" value="FeoA"/>
    <property type="match status" value="1"/>
</dbReference>
<dbReference type="Pfam" id="PF04023">
    <property type="entry name" value="FeoA"/>
    <property type="match status" value="1"/>
</dbReference>
<feature type="domain" description="Ferrous iron transporter FeoA-like" evidence="2">
    <location>
        <begin position="1"/>
        <end position="71"/>
    </location>
</feature>
<evidence type="ECO:0000313" key="3">
    <source>
        <dbReference type="EMBL" id="MPM62362.1"/>
    </source>
</evidence>